<dbReference type="PANTHER" id="PTHR43308">
    <property type="entry name" value="OUTER MEMBRANE PROTEIN ALPHA-RELATED"/>
    <property type="match status" value="1"/>
</dbReference>
<sequence>MRVVGADGTTEPAPAFAEPITIALQVDPNANPDLLGIYFISADGTLEYMGGTLADGMITAKIHHLGKYAVPEYNKTFADVGESHWAIQAIKKMAAKHIIAGIDDTRFDPQGNVTRAEFAAMLTRALGLTAADTLTFTDVIPDAWYAEAIAKASSAGIVHGRDSITLRQMPSSPGKKWPL</sequence>
<dbReference type="InterPro" id="IPR051465">
    <property type="entry name" value="Cell_Envelope_Struct_Comp"/>
</dbReference>
<protein>
    <submittedName>
        <fullName evidence="2">S-layer homology domain-containing protein</fullName>
    </submittedName>
</protein>
<name>A0AA95I586_9BACL</name>
<dbReference type="RefSeq" id="WP_283925038.1">
    <property type="nucleotide sequence ID" value="NZ_CP126084.1"/>
</dbReference>
<dbReference type="Proteomes" id="UP001177943">
    <property type="component" value="Chromosome"/>
</dbReference>
<dbReference type="InterPro" id="IPR001119">
    <property type="entry name" value="SLH_dom"/>
</dbReference>
<accession>A0AA95I586</accession>
<organism evidence="2 3">
    <name type="scientific">Paenibacillus woosongensis</name>
    <dbReference type="NCBI Taxonomy" id="307580"/>
    <lineage>
        <taxon>Bacteria</taxon>
        <taxon>Bacillati</taxon>
        <taxon>Bacillota</taxon>
        <taxon>Bacilli</taxon>
        <taxon>Bacillales</taxon>
        <taxon>Paenibacillaceae</taxon>
        <taxon>Paenibacillus</taxon>
    </lineage>
</organism>
<dbReference type="KEGG" id="pwn:QNH46_15150"/>
<gene>
    <name evidence="2" type="ORF">QNH46_15150</name>
</gene>
<dbReference type="AlphaFoldDB" id="A0AA95I586"/>
<dbReference type="Pfam" id="PF00395">
    <property type="entry name" value="SLH"/>
    <property type="match status" value="2"/>
</dbReference>
<proteinExistence type="predicted"/>
<evidence type="ECO:0000313" key="2">
    <source>
        <dbReference type="EMBL" id="WHX47488.1"/>
    </source>
</evidence>
<evidence type="ECO:0000313" key="3">
    <source>
        <dbReference type="Proteomes" id="UP001177943"/>
    </source>
</evidence>
<feature type="domain" description="SLH" evidence="1">
    <location>
        <begin position="73"/>
        <end position="136"/>
    </location>
</feature>
<dbReference type="PANTHER" id="PTHR43308:SF5">
    <property type="entry name" value="S-LAYER PROTEIN _ PEPTIDOGLYCAN ENDO-BETA-N-ACETYLGLUCOSAMINIDASE"/>
    <property type="match status" value="1"/>
</dbReference>
<reference evidence="2" key="1">
    <citation type="submission" date="2023-05" db="EMBL/GenBank/DDBJ databases">
        <title>Comparative genomics of Bacillaceae isolates and their secondary metabolite potential.</title>
        <authorList>
            <person name="Song L."/>
            <person name="Nielsen L.J."/>
            <person name="Mohite O."/>
            <person name="Xu X."/>
            <person name="Weber T."/>
            <person name="Kovacs A.T."/>
        </authorList>
    </citation>
    <scope>NUCLEOTIDE SEQUENCE</scope>
    <source>
        <strain evidence="2">B2_4</strain>
    </source>
</reference>
<evidence type="ECO:0000259" key="1">
    <source>
        <dbReference type="PROSITE" id="PS51272"/>
    </source>
</evidence>
<dbReference type="EMBL" id="CP126084">
    <property type="protein sequence ID" value="WHX47488.1"/>
    <property type="molecule type" value="Genomic_DNA"/>
</dbReference>
<dbReference type="PROSITE" id="PS51272">
    <property type="entry name" value="SLH"/>
    <property type="match status" value="1"/>
</dbReference>